<protein>
    <submittedName>
        <fullName evidence="9">Rhomboid family intramembrane serine protease</fullName>
    </submittedName>
</protein>
<feature type="transmembrane region" description="Helical" evidence="7">
    <location>
        <begin position="159"/>
        <end position="176"/>
    </location>
</feature>
<evidence type="ECO:0000313" key="10">
    <source>
        <dbReference type="Proteomes" id="UP000709437"/>
    </source>
</evidence>
<evidence type="ECO:0000259" key="8">
    <source>
        <dbReference type="Pfam" id="PF01694"/>
    </source>
</evidence>
<keyword evidence="3 7" id="KW-0812">Transmembrane</keyword>
<organism evidence="9 10">
    <name type="scientific">Curtobacterium flaccumfaciens pv. flaccumfaciens</name>
    <dbReference type="NCBI Taxonomy" id="138532"/>
    <lineage>
        <taxon>Bacteria</taxon>
        <taxon>Bacillati</taxon>
        <taxon>Actinomycetota</taxon>
        <taxon>Actinomycetes</taxon>
        <taxon>Micrococcales</taxon>
        <taxon>Microbacteriaceae</taxon>
        <taxon>Curtobacterium</taxon>
    </lineage>
</organism>
<sequence>MTDQAYNPNNTCYRHPDRQSFVLCQRCGRTICPECQTPAAVGVHCPECVREQRAQFAANRRASGAPSGFTVARRRFAMLDQKGTTVIVAITVAIWLLDQVSGGFFTRLLAYNSLLLPSQPWRVVTALFVHSGIFHILFNMWALWIFGRMLENMLGTWRFVALYFITGIFGSMLVTFLAPGTWVVGASGAIFGLFAVFFVLQRSLGNNAVQLLVLMGLNLVIGFLPGVNISWQAHVGGIIGGFLMGFVFAQTRNVRKRPLQIALIIGAAVLGIALTAVGYAVTIG</sequence>
<dbReference type="GO" id="GO:0006508">
    <property type="term" value="P:proteolysis"/>
    <property type="evidence" value="ECO:0007669"/>
    <property type="project" value="UniProtKB-KW"/>
</dbReference>
<feature type="transmembrane region" description="Helical" evidence="7">
    <location>
        <begin position="182"/>
        <end position="200"/>
    </location>
</feature>
<dbReference type="PANTHER" id="PTHR43731:SF14">
    <property type="entry name" value="PRESENILIN-ASSOCIATED RHOMBOID-LIKE PROTEIN, MITOCHONDRIAL"/>
    <property type="match status" value="1"/>
</dbReference>
<dbReference type="GO" id="GO:0016020">
    <property type="term" value="C:membrane"/>
    <property type="evidence" value="ECO:0007669"/>
    <property type="project" value="UniProtKB-SubCell"/>
</dbReference>
<dbReference type="PANTHER" id="PTHR43731">
    <property type="entry name" value="RHOMBOID PROTEASE"/>
    <property type="match status" value="1"/>
</dbReference>
<keyword evidence="9" id="KW-0645">Protease</keyword>
<keyword evidence="5 7" id="KW-1133">Transmembrane helix</keyword>
<dbReference type="RefSeq" id="WP_214563163.1">
    <property type="nucleotide sequence ID" value="NZ_JAHEWX010000012.1"/>
</dbReference>
<dbReference type="InterPro" id="IPR050925">
    <property type="entry name" value="Rhomboid_protease_S54"/>
</dbReference>
<gene>
    <name evidence="9" type="ORF">KK103_10535</name>
</gene>
<feature type="transmembrane region" description="Helical" evidence="7">
    <location>
        <begin position="125"/>
        <end position="147"/>
    </location>
</feature>
<reference evidence="9" key="1">
    <citation type="submission" date="2021-05" db="EMBL/GenBank/DDBJ databases">
        <title>Whole genome sequence of Curtobacterium flaccumfaciens pv. flaccumfaciens strain CFBP 3417.</title>
        <authorList>
            <person name="Osdaghi E."/>
            <person name="Taghouti G."/>
            <person name="Portier P."/>
            <person name="Fazliarab A."/>
            <person name="Taghavi S.M."/>
            <person name="Briand M."/>
            <person name="Le-Saux M."/>
            <person name="Jacques M.-A."/>
        </authorList>
    </citation>
    <scope>NUCLEOTIDE SEQUENCE</scope>
    <source>
        <strain evidence="9">CFBP 3417</strain>
    </source>
</reference>
<comment type="subcellular location">
    <subcellularLocation>
        <location evidence="1">Membrane</location>
        <topology evidence="1">Multi-pass membrane protein</topology>
    </subcellularLocation>
</comment>
<dbReference type="InterPro" id="IPR022764">
    <property type="entry name" value="Peptidase_S54_rhomboid_dom"/>
</dbReference>
<comment type="similarity">
    <text evidence="2">Belongs to the peptidase S54 family.</text>
</comment>
<dbReference type="Proteomes" id="UP000709437">
    <property type="component" value="Unassembled WGS sequence"/>
</dbReference>
<evidence type="ECO:0000256" key="1">
    <source>
        <dbReference type="ARBA" id="ARBA00004141"/>
    </source>
</evidence>
<evidence type="ECO:0000256" key="4">
    <source>
        <dbReference type="ARBA" id="ARBA00022801"/>
    </source>
</evidence>
<comment type="caution">
    <text evidence="9">The sequence shown here is derived from an EMBL/GenBank/DDBJ whole genome shotgun (WGS) entry which is preliminary data.</text>
</comment>
<evidence type="ECO:0000256" key="2">
    <source>
        <dbReference type="ARBA" id="ARBA00009045"/>
    </source>
</evidence>
<keyword evidence="6 7" id="KW-0472">Membrane</keyword>
<evidence type="ECO:0000313" key="9">
    <source>
        <dbReference type="EMBL" id="MBT1542199.1"/>
    </source>
</evidence>
<evidence type="ECO:0000256" key="7">
    <source>
        <dbReference type="SAM" id="Phobius"/>
    </source>
</evidence>
<feature type="transmembrane region" description="Helical" evidence="7">
    <location>
        <begin position="207"/>
        <end position="225"/>
    </location>
</feature>
<feature type="domain" description="Peptidase S54 rhomboid" evidence="8">
    <location>
        <begin position="118"/>
        <end position="249"/>
    </location>
</feature>
<keyword evidence="4" id="KW-0378">Hydrolase</keyword>
<dbReference type="AlphaFoldDB" id="A0A9Q2ZRH6"/>
<dbReference type="Pfam" id="PF01694">
    <property type="entry name" value="Rhomboid"/>
    <property type="match status" value="1"/>
</dbReference>
<evidence type="ECO:0000256" key="6">
    <source>
        <dbReference type="ARBA" id="ARBA00023136"/>
    </source>
</evidence>
<proteinExistence type="inferred from homology"/>
<feature type="transmembrane region" description="Helical" evidence="7">
    <location>
        <begin position="83"/>
        <end position="105"/>
    </location>
</feature>
<feature type="transmembrane region" description="Helical" evidence="7">
    <location>
        <begin position="231"/>
        <end position="249"/>
    </location>
</feature>
<dbReference type="InterPro" id="IPR035952">
    <property type="entry name" value="Rhomboid-like_sf"/>
</dbReference>
<feature type="transmembrane region" description="Helical" evidence="7">
    <location>
        <begin position="261"/>
        <end position="281"/>
    </location>
</feature>
<evidence type="ECO:0000256" key="3">
    <source>
        <dbReference type="ARBA" id="ARBA00022692"/>
    </source>
</evidence>
<accession>A0A9Q2ZRH6</accession>
<dbReference type="EMBL" id="JAHEWX010000012">
    <property type="protein sequence ID" value="MBT1542199.1"/>
    <property type="molecule type" value="Genomic_DNA"/>
</dbReference>
<name>A0A9Q2ZRH6_9MICO</name>
<dbReference type="SUPFAM" id="SSF144091">
    <property type="entry name" value="Rhomboid-like"/>
    <property type="match status" value="1"/>
</dbReference>
<dbReference type="Gene3D" id="1.20.1540.10">
    <property type="entry name" value="Rhomboid-like"/>
    <property type="match status" value="1"/>
</dbReference>
<dbReference type="GO" id="GO:0004252">
    <property type="term" value="F:serine-type endopeptidase activity"/>
    <property type="evidence" value="ECO:0007669"/>
    <property type="project" value="InterPro"/>
</dbReference>
<evidence type="ECO:0000256" key="5">
    <source>
        <dbReference type="ARBA" id="ARBA00022989"/>
    </source>
</evidence>